<keyword evidence="4" id="KW-0808">Transferase</keyword>
<dbReference type="Pfam" id="PF07730">
    <property type="entry name" value="HisKA_3"/>
    <property type="match status" value="1"/>
</dbReference>
<comment type="catalytic activity">
    <reaction evidence="1">
        <text>ATP + protein L-histidine = ADP + protein N-phospho-L-histidine.</text>
        <dbReference type="EC" id="2.7.13.3"/>
    </reaction>
</comment>
<dbReference type="Proteomes" id="UP000319103">
    <property type="component" value="Unassembled WGS sequence"/>
</dbReference>
<evidence type="ECO:0000256" key="6">
    <source>
        <dbReference type="ARBA" id="ARBA00022777"/>
    </source>
</evidence>
<accession>A0A540W6G3</accession>
<dbReference type="CDD" id="cd16917">
    <property type="entry name" value="HATPase_UhpB-NarQ-NarX-like"/>
    <property type="match status" value="1"/>
</dbReference>
<keyword evidence="9" id="KW-0472">Membrane</keyword>
<evidence type="ECO:0000256" key="3">
    <source>
        <dbReference type="ARBA" id="ARBA00022553"/>
    </source>
</evidence>
<evidence type="ECO:0000313" key="13">
    <source>
        <dbReference type="Proteomes" id="UP000319103"/>
    </source>
</evidence>
<reference evidence="12 13" key="1">
    <citation type="submission" date="2019-06" db="EMBL/GenBank/DDBJ databases">
        <title>Description of Kitasatospora acidophila sp. nov. isolated from pine grove soil, and reclassification of Streptomyces novaecaesareae to Kitasatospora novaeceasareae comb. nov.</title>
        <authorList>
            <person name="Kim M.J."/>
        </authorList>
    </citation>
    <scope>NUCLEOTIDE SEQUENCE [LARGE SCALE GENOMIC DNA]</scope>
    <source>
        <strain evidence="12 13">MMS16-CNU292</strain>
    </source>
</reference>
<dbReference type="PANTHER" id="PTHR24421">
    <property type="entry name" value="NITRATE/NITRITE SENSOR PROTEIN NARX-RELATED"/>
    <property type="match status" value="1"/>
</dbReference>
<evidence type="ECO:0000256" key="4">
    <source>
        <dbReference type="ARBA" id="ARBA00022679"/>
    </source>
</evidence>
<dbReference type="EMBL" id="VIGB01000003">
    <property type="protein sequence ID" value="TQF04609.1"/>
    <property type="molecule type" value="Genomic_DNA"/>
</dbReference>
<keyword evidence="9" id="KW-1133">Transmembrane helix</keyword>
<feature type="transmembrane region" description="Helical" evidence="9">
    <location>
        <begin position="58"/>
        <end position="77"/>
    </location>
</feature>
<keyword evidence="5" id="KW-0547">Nucleotide-binding</keyword>
<keyword evidence="3" id="KW-0597">Phosphoprotein</keyword>
<evidence type="ECO:0000259" key="11">
    <source>
        <dbReference type="Pfam" id="PF07730"/>
    </source>
</evidence>
<keyword evidence="9" id="KW-0812">Transmembrane</keyword>
<proteinExistence type="predicted"/>
<feature type="domain" description="Signal transduction histidine kinase subgroup 3 dimerisation and phosphoacceptor" evidence="11">
    <location>
        <begin position="166"/>
        <end position="232"/>
    </location>
</feature>
<feature type="domain" description="Histidine kinase/HSP90-like ATPase" evidence="10">
    <location>
        <begin position="280"/>
        <end position="369"/>
    </location>
</feature>
<dbReference type="AlphaFoldDB" id="A0A540W6G3"/>
<dbReference type="Gene3D" id="3.30.565.10">
    <property type="entry name" value="Histidine kinase-like ATPase, C-terminal domain"/>
    <property type="match status" value="1"/>
</dbReference>
<evidence type="ECO:0000256" key="1">
    <source>
        <dbReference type="ARBA" id="ARBA00000085"/>
    </source>
</evidence>
<dbReference type="RefSeq" id="WP_141635173.1">
    <property type="nucleotide sequence ID" value="NZ_VIGB01000003.1"/>
</dbReference>
<evidence type="ECO:0000256" key="8">
    <source>
        <dbReference type="ARBA" id="ARBA00023012"/>
    </source>
</evidence>
<organism evidence="12 13">
    <name type="scientific">Kitasatospora acidiphila</name>
    <dbReference type="NCBI Taxonomy" id="2567942"/>
    <lineage>
        <taxon>Bacteria</taxon>
        <taxon>Bacillati</taxon>
        <taxon>Actinomycetota</taxon>
        <taxon>Actinomycetes</taxon>
        <taxon>Kitasatosporales</taxon>
        <taxon>Streptomycetaceae</taxon>
        <taxon>Kitasatospora</taxon>
    </lineage>
</organism>
<feature type="transmembrane region" description="Helical" evidence="9">
    <location>
        <begin position="33"/>
        <end position="51"/>
    </location>
</feature>
<dbReference type="InterPro" id="IPR036890">
    <property type="entry name" value="HATPase_C_sf"/>
</dbReference>
<dbReference type="PANTHER" id="PTHR24421:SF10">
    <property type="entry name" value="NITRATE_NITRITE SENSOR PROTEIN NARQ"/>
    <property type="match status" value="1"/>
</dbReference>
<keyword evidence="13" id="KW-1185">Reference proteome</keyword>
<gene>
    <name evidence="12" type="ORF">E6W39_23250</name>
</gene>
<dbReference type="InterPro" id="IPR011712">
    <property type="entry name" value="Sig_transdc_His_kin_sub3_dim/P"/>
</dbReference>
<keyword evidence="6 12" id="KW-0418">Kinase</keyword>
<evidence type="ECO:0000256" key="2">
    <source>
        <dbReference type="ARBA" id="ARBA00012438"/>
    </source>
</evidence>
<feature type="transmembrane region" description="Helical" evidence="9">
    <location>
        <begin position="7"/>
        <end position="27"/>
    </location>
</feature>
<evidence type="ECO:0000313" key="12">
    <source>
        <dbReference type="EMBL" id="TQF04609.1"/>
    </source>
</evidence>
<keyword evidence="7" id="KW-0067">ATP-binding</keyword>
<dbReference type="GO" id="GO:0046983">
    <property type="term" value="F:protein dimerization activity"/>
    <property type="evidence" value="ECO:0007669"/>
    <property type="project" value="InterPro"/>
</dbReference>
<dbReference type="GO" id="GO:0000155">
    <property type="term" value="F:phosphorelay sensor kinase activity"/>
    <property type="evidence" value="ECO:0007669"/>
    <property type="project" value="InterPro"/>
</dbReference>
<dbReference type="InterPro" id="IPR050482">
    <property type="entry name" value="Sensor_HK_TwoCompSys"/>
</dbReference>
<evidence type="ECO:0000259" key="10">
    <source>
        <dbReference type="Pfam" id="PF02518"/>
    </source>
</evidence>
<dbReference type="SUPFAM" id="SSF55874">
    <property type="entry name" value="ATPase domain of HSP90 chaperone/DNA topoisomerase II/histidine kinase"/>
    <property type="match status" value="1"/>
</dbReference>
<keyword evidence="8" id="KW-0902">Two-component regulatory system</keyword>
<sequence length="374" mass="38645">MVRTGKAVNAALGVLFAVVLALMAAQYAAQDRVWGFDAAVGTVVCLIALGRERDRGRAAALGLVVAGAAAITARVAHLPGEPGPAAVLGLLVLGGSALRTLPWRPAAGTALAGLALMITGLLTSAAPSTPFRVGSQAWVLALGAGLGLRFLDYRRCAAADAVRREERLALARELHDVVAHHVTGMVVQAQAARIMARRQPETLDGTLAGIEEAGGDALVAMRRVVGLLRDTEDAVGTAAPVPGPEQLSELVRRFDGHGPEVRLLLPDDPAPTWPPEVAGTVHRIVQEALTNIARHAAHARSATVDVAQGPEGVTVTVTDDAPPGHPRHRQPGGFGLIGMAERVEALGGRLTAGPRPGGGWSVLASLPVPAREPR</sequence>
<evidence type="ECO:0000256" key="7">
    <source>
        <dbReference type="ARBA" id="ARBA00022840"/>
    </source>
</evidence>
<dbReference type="GO" id="GO:0016020">
    <property type="term" value="C:membrane"/>
    <property type="evidence" value="ECO:0007669"/>
    <property type="project" value="InterPro"/>
</dbReference>
<dbReference type="GO" id="GO:0005524">
    <property type="term" value="F:ATP binding"/>
    <property type="evidence" value="ECO:0007669"/>
    <property type="project" value="UniProtKB-KW"/>
</dbReference>
<evidence type="ECO:0000256" key="5">
    <source>
        <dbReference type="ARBA" id="ARBA00022741"/>
    </source>
</evidence>
<dbReference type="Pfam" id="PF02518">
    <property type="entry name" value="HATPase_c"/>
    <property type="match status" value="1"/>
</dbReference>
<dbReference type="EC" id="2.7.13.3" evidence="2"/>
<name>A0A540W6G3_9ACTN</name>
<evidence type="ECO:0000256" key="9">
    <source>
        <dbReference type="SAM" id="Phobius"/>
    </source>
</evidence>
<dbReference type="Gene3D" id="1.20.5.1930">
    <property type="match status" value="1"/>
</dbReference>
<protein>
    <recommendedName>
        <fullName evidence="2">histidine kinase</fullName>
        <ecNumber evidence="2">2.7.13.3</ecNumber>
    </recommendedName>
</protein>
<dbReference type="OrthoDB" id="227596at2"/>
<comment type="caution">
    <text evidence="12">The sequence shown here is derived from an EMBL/GenBank/DDBJ whole genome shotgun (WGS) entry which is preliminary data.</text>
</comment>
<dbReference type="InterPro" id="IPR003594">
    <property type="entry name" value="HATPase_dom"/>
</dbReference>